<reference evidence="1" key="1">
    <citation type="submission" date="2021-09" db="EMBL/GenBank/DDBJ databases">
        <authorList>
            <consortium name="AG Swart"/>
            <person name="Singh M."/>
            <person name="Singh A."/>
            <person name="Seah K."/>
            <person name="Emmerich C."/>
        </authorList>
    </citation>
    <scope>NUCLEOTIDE SEQUENCE</scope>
    <source>
        <strain evidence="1">ATCC30299</strain>
    </source>
</reference>
<protein>
    <recommendedName>
        <fullName evidence="3">F-box domain-containing protein</fullName>
    </recommendedName>
</protein>
<dbReference type="Proteomes" id="UP001162131">
    <property type="component" value="Unassembled WGS sequence"/>
</dbReference>
<dbReference type="EMBL" id="CAJZBQ010000004">
    <property type="protein sequence ID" value="CAG9311271.1"/>
    <property type="molecule type" value="Genomic_DNA"/>
</dbReference>
<evidence type="ECO:0008006" key="3">
    <source>
        <dbReference type="Google" id="ProtNLM"/>
    </source>
</evidence>
<name>A0AAU9ID03_9CILI</name>
<organism evidence="1 2">
    <name type="scientific">Blepharisma stoltei</name>
    <dbReference type="NCBI Taxonomy" id="1481888"/>
    <lineage>
        <taxon>Eukaryota</taxon>
        <taxon>Sar</taxon>
        <taxon>Alveolata</taxon>
        <taxon>Ciliophora</taxon>
        <taxon>Postciliodesmatophora</taxon>
        <taxon>Heterotrichea</taxon>
        <taxon>Heterotrichida</taxon>
        <taxon>Blepharismidae</taxon>
        <taxon>Blepharisma</taxon>
    </lineage>
</organism>
<comment type="caution">
    <text evidence="1">The sequence shown here is derived from an EMBL/GenBank/DDBJ whole genome shotgun (WGS) entry which is preliminary data.</text>
</comment>
<keyword evidence="2" id="KW-1185">Reference proteome</keyword>
<evidence type="ECO:0000313" key="1">
    <source>
        <dbReference type="EMBL" id="CAG9311271.1"/>
    </source>
</evidence>
<accession>A0AAU9ID03</accession>
<evidence type="ECO:0000313" key="2">
    <source>
        <dbReference type="Proteomes" id="UP001162131"/>
    </source>
</evidence>
<gene>
    <name evidence="1" type="ORF">BSTOLATCC_MIC3562</name>
</gene>
<sequence>MELLSDNIILHHILPYIDAIVLPEIIDLRFVNKRFNRLVVLYYRMLLSQDSILTSEKAFKESMHATVGEFFSKATEVNEAFQEVMREAYEKINKVSVEIMNDHIFQQNQNRVDPDLLKVLDILAFWFDIKLIERNAGAKKSITQKQKDNISKYSALISEYWFFKNNFRKMKCLRLPESKIKMIKKKAKKIKPSLIESYEAVDGIAQYFKGVINYYPPETRLPLIFFKRFKDFEELSIEDISNWGQFLLSHMKVIF</sequence>
<proteinExistence type="predicted"/>
<dbReference type="AlphaFoldDB" id="A0AAU9ID03"/>